<gene>
    <name evidence="3" type="ORF">H8F01_03055</name>
</gene>
<evidence type="ECO:0000313" key="4">
    <source>
        <dbReference type="Proteomes" id="UP000515873"/>
    </source>
</evidence>
<name>A0A7G8QA47_9GAMM</name>
<reference evidence="3 4" key="1">
    <citation type="submission" date="2020-08" db="EMBL/GenBank/DDBJ databases">
        <title>Dyella sp. G9 isolated from forest soil.</title>
        <authorList>
            <person name="Fu J."/>
            <person name="Qiu L."/>
        </authorList>
    </citation>
    <scope>NUCLEOTIDE SEQUENCE [LARGE SCALE GENOMIC DNA]</scope>
    <source>
        <strain evidence="3 4">G9</strain>
    </source>
</reference>
<keyword evidence="4" id="KW-1185">Reference proteome</keyword>
<dbReference type="InterPro" id="IPR037050">
    <property type="entry name" value="DUF1254_sf"/>
</dbReference>
<accession>A0A7G8QA47</accession>
<dbReference type="Proteomes" id="UP000515873">
    <property type="component" value="Chromosome"/>
</dbReference>
<protein>
    <submittedName>
        <fullName evidence="3">DUF1254 domain-containing protein</fullName>
    </submittedName>
</protein>
<dbReference type="SUPFAM" id="SSF160935">
    <property type="entry name" value="VPA0735-like"/>
    <property type="match status" value="1"/>
</dbReference>
<dbReference type="InterPro" id="IPR010679">
    <property type="entry name" value="DUF1254"/>
</dbReference>
<organism evidence="3 4">
    <name type="scientific">Dyella telluris</name>
    <dbReference type="NCBI Taxonomy" id="2763498"/>
    <lineage>
        <taxon>Bacteria</taxon>
        <taxon>Pseudomonadati</taxon>
        <taxon>Pseudomonadota</taxon>
        <taxon>Gammaproteobacteria</taxon>
        <taxon>Lysobacterales</taxon>
        <taxon>Rhodanobacteraceae</taxon>
        <taxon>Dyella</taxon>
    </lineage>
</organism>
<dbReference type="PANTHER" id="PTHR36509:SF3">
    <property type="entry name" value="SIGNAL PEPTIDE PROTEIN"/>
    <property type="match status" value="1"/>
</dbReference>
<dbReference type="EMBL" id="CP060412">
    <property type="protein sequence ID" value="QNK03655.1"/>
    <property type="molecule type" value="Genomic_DNA"/>
</dbReference>
<evidence type="ECO:0000259" key="1">
    <source>
        <dbReference type="Pfam" id="PF06742"/>
    </source>
</evidence>
<dbReference type="Gene3D" id="2.60.120.600">
    <property type="entry name" value="Domain of unknown function DUF1214, C-terminal domain"/>
    <property type="match status" value="1"/>
</dbReference>
<dbReference type="Pfam" id="PF06863">
    <property type="entry name" value="DUF1254"/>
    <property type="match status" value="1"/>
</dbReference>
<feature type="domain" description="DUF1214" evidence="1">
    <location>
        <begin position="351"/>
        <end position="457"/>
    </location>
</feature>
<dbReference type="Gene3D" id="2.60.40.1610">
    <property type="entry name" value="Domain of unknown function DUF1254"/>
    <property type="match status" value="1"/>
</dbReference>
<proteinExistence type="predicted"/>
<evidence type="ECO:0000313" key="3">
    <source>
        <dbReference type="EMBL" id="QNK03655.1"/>
    </source>
</evidence>
<dbReference type="PANTHER" id="PTHR36509">
    <property type="entry name" value="BLL3101 PROTEIN"/>
    <property type="match status" value="1"/>
</dbReference>
<dbReference type="Gene3D" id="1.10.3360.10">
    <property type="entry name" value="VPA0735-like domain"/>
    <property type="match status" value="1"/>
</dbReference>
<evidence type="ECO:0000259" key="2">
    <source>
        <dbReference type="Pfam" id="PF06863"/>
    </source>
</evidence>
<dbReference type="InterPro" id="IPR037049">
    <property type="entry name" value="DUF1214_C_sf"/>
</dbReference>
<sequence length="473" mass="51413">MSAVVVATLFTGSTVDAATSHRPSASPADAKALQQRHIERRAVEAVIWGMPAVNFQLMLDAFTAMGGSANQVVYWSRPVNWKDQTLTPNPDTIYLTPFYDTRNGPVVLEIPPEGDGSITGSVDTGWQNPLEDVGPAGADKGKGGKYLILPPGYKDPVPDGYIALPSETYQGFALLRSNLRSGSDADIASAVAYGKRVKFYPLPKAGAAPAETRFVDAYDKPYEATIPYDARFFDALNRFVQVEPWLSRDKAMIDTLASIGIVKGTAGDALAANKAAFDKATEEAHALIESWTEQVFIPPFYAGTHWALPASPKVVEGASTTFADPNSYPVDGRAVSYSLAYFSAKHLGAGQFYLMTIKDKDGNRMGAGKTYRLHVPAHPPVQLYWSATAYDGDTHALIRDTRWSSRGSNTPGLQKNADGSVDLYFGPAALAGKESNWVPTSPHGQFEVLFRFYGPEKSFFEKAWQLPDPQILK</sequence>
<feature type="domain" description="DUF1254" evidence="2">
    <location>
        <begin position="70"/>
        <end position="201"/>
    </location>
</feature>
<dbReference type="AlphaFoldDB" id="A0A7G8QA47"/>
<dbReference type="Pfam" id="PF06742">
    <property type="entry name" value="DUF1214"/>
    <property type="match status" value="1"/>
</dbReference>
<dbReference type="InterPro" id="IPR010621">
    <property type="entry name" value="DUF1214"/>
</dbReference>
<dbReference type="KEGG" id="dtl:H8F01_03055"/>